<comment type="caution">
    <text evidence="1">The sequence shown here is derived from an EMBL/GenBank/DDBJ whole genome shotgun (WGS) entry which is preliminary data.</text>
</comment>
<protein>
    <submittedName>
        <fullName evidence="1">Uncharacterized protein</fullName>
    </submittedName>
</protein>
<dbReference type="EMBL" id="PDHH01000007">
    <property type="protein sequence ID" value="PSM51519.1"/>
    <property type="molecule type" value="Genomic_DNA"/>
</dbReference>
<proteinExistence type="predicted"/>
<accession>A0A2P8QZ47</accession>
<evidence type="ECO:0000313" key="1">
    <source>
        <dbReference type="EMBL" id="PSM51519.1"/>
    </source>
</evidence>
<organism evidence="1 2">
    <name type="scientific">Campylobacter blaseri</name>
    <dbReference type="NCBI Taxonomy" id="2042961"/>
    <lineage>
        <taxon>Bacteria</taxon>
        <taxon>Pseudomonadati</taxon>
        <taxon>Campylobacterota</taxon>
        <taxon>Epsilonproteobacteria</taxon>
        <taxon>Campylobacterales</taxon>
        <taxon>Campylobacteraceae</taxon>
        <taxon>Campylobacter</taxon>
    </lineage>
</organism>
<dbReference type="Proteomes" id="UP000240535">
    <property type="component" value="Unassembled WGS sequence"/>
</dbReference>
<reference evidence="2" key="1">
    <citation type="submission" date="2017-10" db="EMBL/GenBank/DDBJ databases">
        <title>Campylobacter species from seals.</title>
        <authorList>
            <person name="Gilbert M.J."/>
            <person name="Zomer A.L."/>
            <person name="Timmerman A.J."/>
            <person name="Duim B."/>
            <person name="Wagenaar J.A."/>
        </authorList>
    </citation>
    <scope>NUCLEOTIDE SEQUENCE [LARGE SCALE GENOMIC DNA]</scope>
    <source>
        <strain evidence="2">17S00004-5</strain>
    </source>
</reference>
<keyword evidence="2" id="KW-1185">Reference proteome</keyword>
<gene>
    <name evidence="1" type="ORF">CQ405_08115</name>
</gene>
<sequence>MDIVLKGIDLTTLALFIKDVAKFLIESKNFTGSIYAFLKKDNNWATLINSGLRASYNTIFISAYDKNALYRAVVDKVNVNWKSQMGLLLAGFIDELR</sequence>
<dbReference type="RefSeq" id="WP_106872514.1">
    <property type="nucleotide sequence ID" value="NZ_CP053841.1"/>
</dbReference>
<name>A0A2P8QZ47_9BACT</name>
<evidence type="ECO:0000313" key="2">
    <source>
        <dbReference type="Proteomes" id="UP000240535"/>
    </source>
</evidence>
<dbReference type="AlphaFoldDB" id="A0A2P8QZ47"/>